<dbReference type="InterPro" id="IPR018547">
    <property type="entry name" value="AbiEi_C"/>
</dbReference>
<evidence type="ECO:0000259" key="1">
    <source>
        <dbReference type="Pfam" id="PF09407"/>
    </source>
</evidence>
<evidence type="ECO:0000313" key="3">
    <source>
        <dbReference type="Proteomes" id="UP001589896"/>
    </source>
</evidence>
<keyword evidence="3" id="KW-1185">Reference proteome</keyword>
<name>A0ABV6RM21_9GAMM</name>
<sequence length="177" mass="19317">MQDRPLAITADDLPLAELLAARLDGDVFTLNLSFFAIDEFETPALRAASLRPHTPANLTAERDTAAWVWGARTTPPRVHEFCSGMGTRGRPGGPLAMTVREVVIDGAEIRELSGLRVTDPERTLLDLLRFATVFDPVVAARLAELAGADRAGCAEALGSRRNLPFRRRALVRLAEIF</sequence>
<gene>
    <name evidence="2" type="ORF">ACFFGH_09295</name>
</gene>
<dbReference type="RefSeq" id="WP_386667536.1">
    <property type="nucleotide sequence ID" value="NZ_JBHLTG010000002.1"/>
</dbReference>
<evidence type="ECO:0000313" key="2">
    <source>
        <dbReference type="EMBL" id="MFC0678036.1"/>
    </source>
</evidence>
<dbReference type="EMBL" id="JBHLTG010000002">
    <property type="protein sequence ID" value="MFC0678036.1"/>
    <property type="molecule type" value="Genomic_DNA"/>
</dbReference>
<accession>A0ABV6RM21</accession>
<protein>
    <submittedName>
        <fullName evidence="2">Type IV toxin-antitoxin system AbiEi family antitoxin</fullName>
    </submittedName>
</protein>
<reference evidence="2 3" key="1">
    <citation type="submission" date="2024-09" db="EMBL/GenBank/DDBJ databases">
        <authorList>
            <person name="Sun Q."/>
            <person name="Mori K."/>
        </authorList>
    </citation>
    <scope>NUCLEOTIDE SEQUENCE [LARGE SCALE GENOMIC DNA]</scope>
    <source>
        <strain evidence="2 3">KCTC 23076</strain>
    </source>
</reference>
<dbReference type="Proteomes" id="UP001589896">
    <property type="component" value="Unassembled WGS sequence"/>
</dbReference>
<comment type="caution">
    <text evidence="2">The sequence shown here is derived from an EMBL/GenBank/DDBJ whole genome shotgun (WGS) entry which is preliminary data.</text>
</comment>
<organism evidence="2 3">
    <name type="scientific">Lysobacter korlensis</name>
    <dbReference type="NCBI Taxonomy" id="553636"/>
    <lineage>
        <taxon>Bacteria</taxon>
        <taxon>Pseudomonadati</taxon>
        <taxon>Pseudomonadota</taxon>
        <taxon>Gammaproteobacteria</taxon>
        <taxon>Lysobacterales</taxon>
        <taxon>Lysobacteraceae</taxon>
        <taxon>Lysobacter</taxon>
    </lineage>
</organism>
<dbReference type="Pfam" id="PF09407">
    <property type="entry name" value="AbiEi_1"/>
    <property type="match status" value="1"/>
</dbReference>
<feature type="domain" description="AbiEi antitoxin C-terminal" evidence="1">
    <location>
        <begin position="51"/>
        <end position="148"/>
    </location>
</feature>
<proteinExistence type="predicted"/>